<comment type="caution">
    <text evidence="2">The sequence shown here is derived from an EMBL/GenBank/DDBJ whole genome shotgun (WGS) entry which is preliminary data.</text>
</comment>
<dbReference type="Proteomes" id="UP000886520">
    <property type="component" value="Chromosome 10"/>
</dbReference>
<feature type="region of interest" description="Disordered" evidence="1">
    <location>
        <begin position="1"/>
        <end position="28"/>
    </location>
</feature>
<proteinExistence type="predicted"/>
<accession>A0A9D4ZI87</accession>
<feature type="compositionally biased region" description="Acidic residues" evidence="1">
    <location>
        <begin position="1"/>
        <end position="13"/>
    </location>
</feature>
<keyword evidence="3" id="KW-1185">Reference proteome</keyword>
<evidence type="ECO:0000256" key="1">
    <source>
        <dbReference type="SAM" id="MobiDB-lite"/>
    </source>
</evidence>
<dbReference type="EMBL" id="JABFUD020000010">
    <property type="protein sequence ID" value="KAI5074917.1"/>
    <property type="molecule type" value="Genomic_DNA"/>
</dbReference>
<dbReference type="AlphaFoldDB" id="A0A9D4ZI87"/>
<organism evidence="2 3">
    <name type="scientific">Adiantum capillus-veneris</name>
    <name type="common">Maidenhair fern</name>
    <dbReference type="NCBI Taxonomy" id="13818"/>
    <lineage>
        <taxon>Eukaryota</taxon>
        <taxon>Viridiplantae</taxon>
        <taxon>Streptophyta</taxon>
        <taxon>Embryophyta</taxon>
        <taxon>Tracheophyta</taxon>
        <taxon>Polypodiopsida</taxon>
        <taxon>Polypodiidae</taxon>
        <taxon>Polypodiales</taxon>
        <taxon>Pteridineae</taxon>
        <taxon>Pteridaceae</taxon>
        <taxon>Vittarioideae</taxon>
        <taxon>Adiantum</taxon>
    </lineage>
</organism>
<protein>
    <submittedName>
        <fullName evidence="2">Uncharacterized protein</fullName>
    </submittedName>
</protein>
<evidence type="ECO:0000313" key="3">
    <source>
        <dbReference type="Proteomes" id="UP000886520"/>
    </source>
</evidence>
<evidence type="ECO:0000313" key="2">
    <source>
        <dbReference type="EMBL" id="KAI5074917.1"/>
    </source>
</evidence>
<name>A0A9D4ZI87_ADICA</name>
<sequence>MGRDGDGEDVMEEENWHGRDEAGDEADADRLLRTEEGEGLLILEAEALLMAKRRSCISMDVQAAAMESNHEGGVCVWVGGRRGLTCVAACGARERERERERELAL</sequence>
<reference evidence="2" key="1">
    <citation type="submission" date="2021-01" db="EMBL/GenBank/DDBJ databases">
        <title>Adiantum capillus-veneris genome.</title>
        <authorList>
            <person name="Fang Y."/>
            <person name="Liao Q."/>
        </authorList>
    </citation>
    <scope>NUCLEOTIDE SEQUENCE</scope>
    <source>
        <strain evidence="2">H3</strain>
        <tissue evidence="2">Leaf</tissue>
    </source>
</reference>
<gene>
    <name evidence="2" type="ORF">GOP47_0010878</name>
</gene>